<dbReference type="Gene3D" id="3.90.226.10">
    <property type="entry name" value="2-enoyl-CoA Hydratase, Chain A, domain 1"/>
    <property type="match status" value="1"/>
</dbReference>
<dbReference type="eggNOG" id="COG0616">
    <property type="taxonomic scope" value="Bacteria"/>
</dbReference>
<evidence type="ECO:0000256" key="2">
    <source>
        <dbReference type="ARBA" id="ARBA00022670"/>
    </source>
</evidence>
<keyword evidence="3" id="KW-0378">Hydrolase</keyword>
<feature type="compositionally biased region" description="Basic residues" evidence="5">
    <location>
        <begin position="10"/>
        <end position="23"/>
    </location>
</feature>
<keyword evidence="2" id="KW-0645">Protease</keyword>
<protein>
    <submittedName>
        <fullName evidence="7">Peptidase S49 family protein</fullName>
    </submittedName>
</protein>
<dbReference type="InterPro" id="IPR047272">
    <property type="entry name" value="S49_SppA_C"/>
</dbReference>
<dbReference type="RefSeq" id="WP_007622247.1">
    <property type="nucleotide sequence ID" value="NZ_BANX01000023.1"/>
</dbReference>
<dbReference type="AlphaFoldDB" id="M0QLY9"/>
<dbReference type="GO" id="GO:0006508">
    <property type="term" value="P:proteolysis"/>
    <property type="evidence" value="ECO:0007669"/>
    <property type="project" value="UniProtKB-KW"/>
</dbReference>
<dbReference type="InterPro" id="IPR029045">
    <property type="entry name" value="ClpP/crotonase-like_dom_sf"/>
</dbReference>
<dbReference type="OrthoDB" id="9764363at2"/>
<comment type="caution">
    <text evidence="7">The sequence shown here is derived from an EMBL/GenBank/DDBJ whole genome shotgun (WGS) entry which is preliminary data.</text>
</comment>
<gene>
    <name evidence="7" type="ORF">GS4_23_01130</name>
</gene>
<sequence>MSAGATAGGRKNRTRSRIRRALGRSRPAQVAVVRLDGHIGSTQTGRPGLTTDTLEPVLRRAFDTEDLEAVVVVINSPGGSPAQSEYIAERIRQLSSEKGVAVLAFCEDVVASGGYWIACAADEIYAAHTSLVGSIGVVSSGFGLADVLDRFGVERRLYTAGENKARLDTFSPLRTEDVAWIESLQEELHQQFIRWVRQRRGKKLTASDAELFNGDVWVGATAADIGLVDGVGVMRSVVAERYPDAEVRVVEAPKPLLARLTGGQLSLGAMTEDVVAGTIGAVRQTGALRFH</sequence>
<dbReference type="Proteomes" id="UP000011666">
    <property type="component" value="Unassembled WGS sequence"/>
</dbReference>
<comment type="similarity">
    <text evidence="1">Belongs to the peptidase S49 family.</text>
</comment>
<feature type="region of interest" description="Disordered" evidence="5">
    <location>
        <begin position="1"/>
        <end position="25"/>
    </location>
</feature>
<dbReference type="GO" id="GO:0008236">
    <property type="term" value="F:serine-type peptidase activity"/>
    <property type="evidence" value="ECO:0007669"/>
    <property type="project" value="UniProtKB-KW"/>
</dbReference>
<keyword evidence="4" id="KW-0720">Serine protease</keyword>
<evidence type="ECO:0000256" key="5">
    <source>
        <dbReference type="SAM" id="MobiDB-lite"/>
    </source>
</evidence>
<dbReference type="EMBL" id="BANX01000023">
    <property type="protein sequence ID" value="GAC69316.1"/>
    <property type="molecule type" value="Genomic_DNA"/>
</dbReference>
<reference evidence="7 8" key="1">
    <citation type="submission" date="2013-01" db="EMBL/GenBank/DDBJ databases">
        <title>Whole genome shotgun sequence of Gordonia soli NBRC 108243.</title>
        <authorList>
            <person name="Isaki-Nakamura S."/>
            <person name="Hosoyama A."/>
            <person name="Tsuchikane K."/>
            <person name="Ando Y."/>
            <person name="Baba S."/>
            <person name="Ohji S."/>
            <person name="Hamada M."/>
            <person name="Tamura T."/>
            <person name="Yamazoe A."/>
            <person name="Yamazaki S."/>
            <person name="Fujita N."/>
        </authorList>
    </citation>
    <scope>NUCLEOTIDE SEQUENCE [LARGE SCALE GENOMIC DNA]</scope>
    <source>
        <strain evidence="7 8">NBRC 108243</strain>
    </source>
</reference>
<organism evidence="7 8">
    <name type="scientific">Gordonia soli NBRC 108243</name>
    <dbReference type="NCBI Taxonomy" id="1223545"/>
    <lineage>
        <taxon>Bacteria</taxon>
        <taxon>Bacillati</taxon>
        <taxon>Actinomycetota</taxon>
        <taxon>Actinomycetes</taxon>
        <taxon>Mycobacteriales</taxon>
        <taxon>Gordoniaceae</taxon>
        <taxon>Gordonia</taxon>
    </lineage>
</organism>
<evidence type="ECO:0000259" key="6">
    <source>
        <dbReference type="Pfam" id="PF01343"/>
    </source>
</evidence>
<feature type="domain" description="Peptidase S49" evidence="6">
    <location>
        <begin position="97"/>
        <end position="246"/>
    </location>
</feature>
<dbReference type="Pfam" id="PF01343">
    <property type="entry name" value="Peptidase_S49"/>
    <property type="match status" value="1"/>
</dbReference>
<dbReference type="InterPro" id="IPR002142">
    <property type="entry name" value="Peptidase_S49"/>
</dbReference>
<name>M0QLY9_9ACTN</name>
<evidence type="ECO:0000313" key="7">
    <source>
        <dbReference type="EMBL" id="GAC69316.1"/>
    </source>
</evidence>
<dbReference type="SUPFAM" id="SSF52096">
    <property type="entry name" value="ClpP/crotonase"/>
    <property type="match status" value="1"/>
</dbReference>
<evidence type="ECO:0000313" key="8">
    <source>
        <dbReference type="Proteomes" id="UP000011666"/>
    </source>
</evidence>
<keyword evidence="8" id="KW-1185">Reference proteome</keyword>
<accession>M0QLY9</accession>
<dbReference type="CDD" id="cd07023">
    <property type="entry name" value="S49_Sppa_N_C"/>
    <property type="match status" value="1"/>
</dbReference>
<evidence type="ECO:0000256" key="4">
    <source>
        <dbReference type="ARBA" id="ARBA00022825"/>
    </source>
</evidence>
<evidence type="ECO:0000256" key="3">
    <source>
        <dbReference type="ARBA" id="ARBA00022801"/>
    </source>
</evidence>
<dbReference type="STRING" id="1223545.GS4_23_01130"/>
<evidence type="ECO:0000256" key="1">
    <source>
        <dbReference type="ARBA" id="ARBA00008683"/>
    </source>
</evidence>
<dbReference type="PANTHER" id="PTHR42987:SF8">
    <property type="entry name" value="PROTEINASE"/>
    <property type="match status" value="1"/>
</dbReference>
<dbReference type="Gene3D" id="6.20.330.10">
    <property type="match status" value="1"/>
</dbReference>
<proteinExistence type="inferred from homology"/>
<dbReference type="PANTHER" id="PTHR42987">
    <property type="entry name" value="PEPTIDASE S49"/>
    <property type="match status" value="1"/>
</dbReference>